<evidence type="ECO:0000313" key="2">
    <source>
        <dbReference type="EMBL" id="SHE99807.1"/>
    </source>
</evidence>
<reference evidence="2 3" key="1">
    <citation type="submission" date="2016-11" db="EMBL/GenBank/DDBJ databases">
        <authorList>
            <person name="Jaros S."/>
            <person name="Januszkiewicz K."/>
            <person name="Wedrychowicz H."/>
        </authorList>
    </citation>
    <scope>NUCLEOTIDE SEQUENCE [LARGE SCALE GENOMIC DNA]</scope>
    <source>
        <strain evidence="2 3">DSM 26910</strain>
    </source>
</reference>
<dbReference type="PANTHER" id="PTHR30373:SF8">
    <property type="entry name" value="BLL7265 PROTEIN"/>
    <property type="match status" value="1"/>
</dbReference>
<dbReference type="Gene3D" id="3.10.310.50">
    <property type="match status" value="1"/>
</dbReference>
<dbReference type="PANTHER" id="PTHR30373">
    <property type="entry name" value="UPF0603 PROTEIN YGCG"/>
    <property type="match status" value="1"/>
</dbReference>
<feature type="domain" description="TPM" evidence="1">
    <location>
        <begin position="5"/>
        <end position="121"/>
    </location>
</feature>
<organism evidence="2 3">
    <name type="scientific">Mariniphaga anaerophila</name>
    <dbReference type="NCBI Taxonomy" id="1484053"/>
    <lineage>
        <taxon>Bacteria</taxon>
        <taxon>Pseudomonadati</taxon>
        <taxon>Bacteroidota</taxon>
        <taxon>Bacteroidia</taxon>
        <taxon>Marinilabiliales</taxon>
        <taxon>Prolixibacteraceae</taxon>
        <taxon>Mariniphaga</taxon>
    </lineage>
</organism>
<evidence type="ECO:0000259" key="1">
    <source>
        <dbReference type="Pfam" id="PF04536"/>
    </source>
</evidence>
<dbReference type="InterPro" id="IPR007621">
    <property type="entry name" value="TPM_dom"/>
</dbReference>
<gene>
    <name evidence="2" type="ORF">SAMN05444274_103204</name>
</gene>
<dbReference type="Pfam" id="PF04536">
    <property type="entry name" value="TPM_phosphatase"/>
    <property type="match status" value="1"/>
</dbReference>
<dbReference type="AlphaFoldDB" id="A0A1M4Y1U4"/>
<dbReference type="STRING" id="1484053.SAMN05444274_103204"/>
<dbReference type="OrthoDB" id="9786161at2"/>
<dbReference type="Proteomes" id="UP000184164">
    <property type="component" value="Unassembled WGS sequence"/>
</dbReference>
<sequence>MSVRKYFSEEDKLKITNAIRVAETNTSGEIRVHIEKNCKGNVLDRAAYIFEKLEMHKTQLRNGVLFYLAVADHKFAILGDAGINQKVPDSFWEEIKNEMALKFKEGNFTDGISVGIKKAGEQLKQHFPYQKDDVNELSDEISFGTDKEEK</sequence>
<name>A0A1M4Y1U4_9BACT</name>
<evidence type="ECO:0000313" key="3">
    <source>
        <dbReference type="Proteomes" id="UP000184164"/>
    </source>
</evidence>
<accession>A0A1M4Y1U4</accession>
<keyword evidence="3" id="KW-1185">Reference proteome</keyword>
<dbReference type="EMBL" id="FQUM01000003">
    <property type="protein sequence ID" value="SHE99807.1"/>
    <property type="molecule type" value="Genomic_DNA"/>
</dbReference>
<dbReference type="RefSeq" id="WP_073000243.1">
    <property type="nucleotide sequence ID" value="NZ_FQUM01000003.1"/>
</dbReference>
<proteinExistence type="predicted"/>
<protein>
    <submittedName>
        <fullName evidence="2">TLP18.3, Psb32 and MOLO-1 founding protein of phosphatase</fullName>
    </submittedName>
</protein>